<keyword evidence="1" id="KW-0472">Membrane</keyword>
<keyword evidence="1" id="KW-0812">Transmembrane</keyword>
<dbReference type="Gene3D" id="3.20.20.370">
    <property type="entry name" value="Glycoside hydrolase/deacetylase"/>
    <property type="match status" value="1"/>
</dbReference>
<reference evidence="2 3" key="1">
    <citation type="submission" date="2019-03" db="EMBL/GenBank/DDBJ databases">
        <title>Cohnella endophytica sp. nov., a novel endophytic bacterium isolated from bark of Sonneratia apetala.</title>
        <authorList>
            <person name="Tuo L."/>
        </authorList>
    </citation>
    <scope>NUCLEOTIDE SEQUENCE [LARGE SCALE GENOMIC DNA]</scope>
    <source>
        <strain evidence="2 3">CCTCC AB 208254</strain>
    </source>
</reference>
<dbReference type="Pfam" id="PF10096">
    <property type="entry name" value="DUF2334"/>
    <property type="match status" value="1"/>
</dbReference>
<dbReference type="CDD" id="cd10923">
    <property type="entry name" value="CE4_COG5298"/>
    <property type="match status" value="1"/>
</dbReference>
<dbReference type="OrthoDB" id="2339428at2"/>
<dbReference type="EMBL" id="SOMN01000001">
    <property type="protein sequence ID" value="TFE31687.1"/>
    <property type="molecule type" value="Genomic_DNA"/>
</dbReference>
<evidence type="ECO:0000313" key="3">
    <source>
        <dbReference type="Proteomes" id="UP000297900"/>
    </source>
</evidence>
<dbReference type="GO" id="GO:0005975">
    <property type="term" value="P:carbohydrate metabolic process"/>
    <property type="evidence" value="ECO:0007669"/>
    <property type="project" value="InterPro"/>
</dbReference>
<comment type="caution">
    <text evidence="2">The sequence shown here is derived from an EMBL/GenBank/DDBJ whole genome shotgun (WGS) entry which is preliminary data.</text>
</comment>
<keyword evidence="1" id="KW-1133">Transmembrane helix</keyword>
<dbReference type="InterPro" id="IPR011330">
    <property type="entry name" value="Glyco_hydro/deAcase_b/a-brl"/>
</dbReference>
<dbReference type="Proteomes" id="UP000297900">
    <property type="component" value="Unassembled WGS sequence"/>
</dbReference>
<proteinExistence type="predicted"/>
<evidence type="ECO:0000313" key="2">
    <source>
        <dbReference type="EMBL" id="TFE31687.1"/>
    </source>
</evidence>
<name>A0A4Y8MB80_9BACL</name>
<protein>
    <submittedName>
        <fullName evidence="2">DUF2334 domain-containing protein</fullName>
    </submittedName>
</protein>
<gene>
    <name evidence="2" type="ORF">E2980_01005</name>
</gene>
<dbReference type="SUPFAM" id="SSF88713">
    <property type="entry name" value="Glycoside hydrolase/deacetylase"/>
    <property type="match status" value="1"/>
</dbReference>
<feature type="transmembrane region" description="Helical" evidence="1">
    <location>
        <begin position="527"/>
        <end position="551"/>
    </location>
</feature>
<dbReference type="AlphaFoldDB" id="A0A4Y8MB80"/>
<evidence type="ECO:0000256" key="1">
    <source>
        <dbReference type="SAM" id="Phobius"/>
    </source>
</evidence>
<dbReference type="InterPro" id="IPR018763">
    <property type="entry name" value="DUF2334"/>
</dbReference>
<organism evidence="2 3">
    <name type="scientific">Cohnella luojiensis</name>
    <dbReference type="NCBI Taxonomy" id="652876"/>
    <lineage>
        <taxon>Bacteria</taxon>
        <taxon>Bacillati</taxon>
        <taxon>Bacillota</taxon>
        <taxon>Bacilli</taxon>
        <taxon>Bacillales</taxon>
        <taxon>Paenibacillaceae</taxon>
        <taxon>Cohnella</taxon>
    </lineage>
</organism>
<sequence>MKGKILPLSLTRPGPEWCMMSANRLSAFICLCLVWIVVLTFGFTNRMTAQADGIDPVGLHKLLIVYSEESVQEKAIMLANLSGHFRMTAEMVTLSDMTVSRTKEAEFVIFISSPSPDLRKIAENKLRTLKVPILWIGEPPGGQERNHKTLSAIRYLFKELTYTDRSSPIFRLPELGASIKPIVLAEASDGDQTVPLLVAAESRWFFLSQQLFGIPGKILEDGLHDFFGEAHEERHEGYIRIEDVHPYVEPERLIKIADLLYERNIPYMVAVIPVYVNPKSGEHIQMGQRPEFVRTLKYMADHGASIIMHGYTHQYRMSETGEGFEFWDSIQDTPVDNEEKYTLDKLDRGIAVLLNNGIIPVAFEPPHYTMSQDGYRLLSRYFSTLVAQLQVSDRTYLLTQQPPYRLDSKRHGLHVIPETIGYVLNQPGYPELMRPEIDQMMMVRDSVIGGFFHPYLPIEKLEELLDILYVYPLDYIDLNRENNRVFSDFAEITSSIDGVQVKVLDQVKLDRLGAPPPVVKKSLLSDLTYLVTWGIAFIVLGFLVLFVYILIRLNRKKRAAIFTEREARSR</sequence>
<accession>A0A4Y8MB80</accession>
<keyword evidence="3" id="KW-1185">Reference proteome</keyword>